<evidence type="ECO:0008006" key="7">
    <source>
        <dbReference type="Google" id="ProtNLM"/>
    </source>
</evidence>
<dbReference type="PANTHER" id="PTHR43179:SF12">
    <property type="entry name" value="GALACTOFURANOSYLTRANSFERASE GLFT2"/>
    <property type="match status" value="1"/>
</dbReference>
<sequence>MTGPEPAEAPSSPFAVVVVSFGSSGLLHRNLASLELGAATVVVVDCFSGLDERERVRSLAAARGWHAVLLDENAGFGGGMNAGAARAIELGARVVVALNPDASIDAASLDALVGAAAADPLLLASPRIVGADGSPWFEGADLYLDDGETRGARARPRFAGAERRAWATGACFAISAALWERLGGFDESFFLYWEDIDLSHRVLELGGTLALVDATAVHDAGGTQARAAGGRAKSELYYYWNIRNRLLYAVKHLDDEGVRRWQRSAARVGYRVLLRGGRRQLVRSVRPWRALVRGLRDGRRIVRDDRRARRGTTRVAASRSR</sequence>
<dbReference type="InterPro" id="IPR029044">
    <property type="entry name" value="Nucleotide-diphossugar_trans"/>
</dbReference>
<evidence type="ECO:0000256" key="2">
    <source>
        <dbReference type="ARBA" id="ARBA00006739"/>
    </source>
</evidence>
<dbReference type="SUPFAM" id="SSF53448">
    <property type="entry name" value="Nucleotide-diphospho-sugar transferases"/>
    <property type="match status" value="1"/>
</dbReference>
<evidence type="ECO:0000256" key="3">
    <source>
        <dbReference type="ARBA" id="ARBA00022676"/>
    </source>
</evidence>
<comment type="similarity">
    <text evidence="2">Belongs to the glycosyltransferase 2 family.</text>
</comment>
<evidence type="ECO:0000256" key="4">
    <source>
        <dbReference type="ARBA" id="ARBA00022679"/>
    </source>
</evidence>
<dbReference type="Gene3D" id="3.90.550.10">
    <property type="entry name" value="Spore Coat Polysaccharide Biosynthesis Protein SpsA, Chain A"/>
    <property type="match status" value="1"/>
</dbReference>
<keyword evidence="6" id="KW-1185">Reference proteome</keyword>
<evidence type="ECO:0000313" key="6">
    <source>
        <dbReference type="Proteomes" id="UP001501266"/>
    </source>
</evidence>
<accession>A0ABN1YR72</accession>
<dbReference type="EMBL" id="BAAAKK010000001">
    <property type="protein sequence ID" value="GAA1417345.1"/>
    <property type="molecule type" value="Genomic_DNA"/>
</dbReference>
<evidence type="ECO:0000256" key="1">
    <source>
        <dbReference type="ARBA" id="ARBA00004776"/>
    </source>
</evidence>
<dbReference type="Proteomes" id="UP001501266">
    <property type="component" value="Unassembled WGS sequence"/>
</dbReference>
<protein>
    <recommendedName>
        <fullName evidence="7">Glycosyltransferase, GT2 family</fullName>
    </recommendedName>
</protein>
<keyword evidence="3" id="KW-0328">Glycosyltransferase</keyword>
<organism evidence="5 6">
    <name type="scientific">Agrococcus citreus</name>
    <dbReference type="NCBI Taxonomy" id="84643"/>
    <lineage>
        <taxon>Bacteria</taxon>
        <taxon>Bacillati</taxon>
        <taxon>Actinomycetota</taxon>
        <taxon>Actinomycetes</taxon>
        <taxon>Micrococcales</taxon>
        <taxon>Microbacteriaceae</taxon>
        <taxon>Agrococcus</taxon>
    </lineage>
</organism>
<evidence type="ECO:0000313" key="5">
    <source>
        <dbReference type="EMBL" id="GAA1417345.1"/>
    </source>
</evidence>
<proteinExistence type="inferred from homology"/>
<dbReference type="PANTHER" id="PTHR43179">
    <property type="entry name" value="RHAMNOSYLTRANSFERASE WBBL"/>
    <property type="match status" value="1"/>
</dbReference>
<name>A0ABN1YR72_9MICO</name>
<reference evidence="5 6" key="1">
    <citation type="journal article" date="2019" name="Int. J. Syst. Evol. Microbiol.">
        <title>The Global Catalogue of Microorganisms (GCM) 10K type strain sequencing project: providing services to taxonomists for standard genome sequencing and annotation.</title>
        <authorList>
            <consortium name="The Broad Institute Genomics Platform"/>
            <consortium name="The Broad Institute Genome Sequencing Center for Infectious Disease"/>
            <person name="Wu L."/>
            <person name="Ma J."/>
        </authorList>
    </citation>
    <scope>NUCLEOTIDE SEQUENCE [LARGE SCALE GENOMIC DNA]</scope>
    <source>
        <strain evidence="5 6">JCM 12398</strain>
    </source>
</reference>
<dbReference type="RefSeq" id="WP_343916314.1">
    <property type="nucleotide sequence ID" value="NZ_BAAAKK010000001.1"/>
</dbReference>
<keyword evidence="4" id="KW-0808">Transferase</keyword>
<comment type="pathway">
    <text evidence="1">Cell wall biogenesis; cell wall polysaccharide biosynthesis.</text>
</comment>
<comment type="caution">
    <text evidence="5">The sequence shown here is derived from an EMBL/GenBank/DDBJ whole genome shotgun (WGS) entry which is preliminary data.</text>
</comment>
<gene>
    <name evidence="5" type="ORF">GCM10009640_01300</name>
</gene>